<keyword evidence="3" id="KW-0106">Calcium</keyword>
<accession>A0A399D4X4</accession>
<gene>
    <name evidence="7" type="ORF">D1164_09060</name>
</gene>
<keyword evidence="8" id="KW-1185">Reference proteome</keyword>
<dbReference type="InterPro" id="IPR019563">
    <property type="entry name" value="GH97_catalytic"/>
</dbReference>
<comment type="caution">
    <text evidence="7">The sequence shown here is derived from an EMBL/GenBank/DDBJ whole genome shotgun (WGS) entry which is preliminary data.</text>
</comment>
<dbReference type="InterPro" id="IPR014718">
    <property type="entry name" value="GH-type_carb-bd"/>
</dbReference>
<feature type="domain" description="Glycosyl-hydrolase 97 C-terminal oligomerisation" evidence="6">
    <location>
        <begin position="530"/>
        <end position="625"/>
    </location>
</feature>
<evidence type="ECO:0000259" key="6">
    <source>
        <dbReference type="Pfam" id="PF14509"/>
    </source>
</evidence>
<evidence type="ECO:0000313" key="7">
    <source>
        <dbReference type="EMBL" id="RIH65791.1"/>
    </source>
</evidence>
<comment type="cofactor">
    <cofactor evidence="1">
        <name>Ca(2+)</name>
        <dbReference type="ChEBI" id="CHEBI:29108"/>
    </cofactor>
</comment>
<dbReference type="Pfam" id="PF14508">
    <property type="entry name" value="GH97_N"/>
    <property type="match status" value="1"/>
</dbReference>
<evidence type="ECO:0000256" key="3">
    <source>
        <dbReference type="ARBA" id="ARBA00022837"/>
    </source>
</evidence>
<dbReference type="GO" id="GO:0030246">
    <property type="term" value="F:carbohydrate binding"/>
    <property type="evidence" value="ECO:0007669"/>
    <property type="project" value="InterPro"/>
</dbReference>
<dbReference type="PANTHER" id="PTHR35803:SF3">
    <property type="entry name" value="ALPHA-GLUCOSIDASE"/>
    <property type="match status" value="1"/>
</dbReference>
<proteinExistence type="predicted"/>
<comment type="subunit">
    <text evidence="2">Monomer.</text>
</comment>
<dbReference type="Pfam" id="PF10566">
    <property type="entry name" value="Glyco_hydro_97"/>
    <property type="match status" value="1"/>
</dbReference>
<dbReference type="EMBL" id="QWET01000005">
    <property type="protein sequence ID" value="RIH65791.1"/>
    <property type="molecule type" value="Genomic_DNA"/>
</dbReference>
<dbReference type="Pfam" id="PF14509">
    <property type="entry name" value="GH97_C"/>
    <property type="match status" value="1"/>
</dbReference>
<dbReference type="PANTHER" id="PTHR35803">
    <property type="entry name" value="GLUCAN 1,4-ALPHA-GLUCOSIDASE SUSB-RELATED"/>
    <property type="match status" value="1"/>
</dbReference>
<feature type="domain" description="Glycosyl-hydrolase 97 catalytic" evidence="4">
    <location>
        <begin position="289"/>
        <end position="440"/>
    </location>
</feature>
<dbReference type="InterPro" id="IPR017853">
    <property type="entry name" value="GH"/>
</dbReference>
<dbReference type="Gene3D" id="2.70.98.10">
    <property type="match status" value="1"/>
</dbReference>
<feature type="domain" description="Glycosyl-hydrolase 97 N-terminal" evidence="5">
    <location>
        <begin position="28"/>
        <end position="271"/>
    </location>
</feature>
<dbReference type="InterPro" id="IPR029483">
    <property type="entry name" value="GH97_C"/>
</dbReference>
<dbReference type="SUPFAM" id="SSF51445">
    <property type="entry name" value="(Trans)glycosidases"/>
    <property type="match status" value="1"/>
</dbReference>
<name>A0A399D4X4_9BACT</name>
<dbReference type="RefSeq" id="WP_119349633.1">
    <property type="nucleotide sequence ID" value="NZ_QWET01000005.1"/>
</dbReference>
<organism evidence="7 8">
    <name type="scientific">Mariniphaga sediminis</name>
    <dbReference type="NCBI Taxonomy" id="1628158"/>
    <lineage>
        <taxon>Bacteria</taxon>
        <taxon>Pseudomonadati</taxon>
        <taxon>Bacteroidota</taxon>
        <taxon>Bacteroidia</taxon>
        <taxon>Marinilabiliales</taxon>
        <taxon>Prolixibacteraceae</taxon>
        <taxon>Mariniphaga</taxon>
    </lineage>
</organism>
<dbReference type="Gene3D" id="3.20.20.70">
    <property type="entry name" value="Aldolase class I"/>
    <property type="match status" value="1"/>
</dbReference>
<evidence type="ECO:0000256" key="1">
    <source>
        <dbReference type="ARBA" id="ARBA00001913"/>
    </source>
</evidence>
<sequence length="629" mass="72241">MKQLFFISIIILLALGNGFSNNYSDKLYSPDGRLCFTFFMQPDEPFEMSYSVSYNNQSVVLKSPLGIQLTDGQWLNKLELKDKITSSKDTTWIPVYGERNQVRDHYNETVLVIGKQGKTKPEMRIVVRAYNEGIAFRYLFPEYETGGPYIRIKEEETEFTLPENTKAWYTFMAQQMYHLLPLNNWPGECERPLTLELPDGLYLCLTEAEMVNYARTKFKLSDTHPNTLECSMYSGVDEIAPVKTPWRVIMVAERPGQLLENNDLILNLNEPCAIEDPSWIRPGKVVLLKSYTTQYAKKMVDLAVTRNLQYIHFDASWYGPEYKQSTNATTITVSPHRYDGPLDMKEVCRYAKEKGVGVIVYVNQRELDSRLDEILPLYQSWGISGIKFGFVHVGSHRWTYWMHEAVKKCAEYGIVVNIHDEYRPTGFSRTYPNLMTQEGILGNEGFPGATHNTILPFTRFVAGAADYTICYYHRSEIKSGYKTYLNTTSAHQLSLAALYYSPLQYVYWYDSLAHIGNEPELEFFDAIPTVWDDTKVIHDNIGNYVTIARQSGEQWFVGTITNAEAREIELPLDFLPKGVKFEARIYFDDPLAKTRTKVGIRQKKVDSSTILKTKLLASGGQAIWLSPEE</sequence>
<dbReference type="OrthoDB" id="1109141at2"/>
<evidence type="ECO:0000259" key="5">
    <source>
        <dbReference type="Pfam" id="PF14508"/>
    </source>
</evidence>
<evidence type="ECO:0000256" key="2">
    <source>
        <dbReference type="ARBA" id="ARBA00011245"/>
    </source>
</evidence>
<dbReference type="InterPro" id="IPR013785">
    <property type="entry name" value="Aldolase_TIM"/>
</dbReference>
<evidence type="ECO:0000259" key="4">
    <source>
        <dbReference type="Pfam" id="PF10566"/>
    </source>
</evidence>
<dbReference type="InterPro" id="IPR029486">
    <property type="entry name" value="GH97_N"/>
</dbReference>
<protein>
    <submittedName>
        <fullName evidence="7">Alpha-glucosidase</fullName>
    </submittedName>
</protein>
<dbReference type="Proteomes" id="UP000266441">
    <property type="component" value="Unassembled WGS sequence"/>
</dbReference>
<dbReference type="InterPro" id="IPR052720">
    <property type="entry name" value="Glycosyl_hydrolase_97"/>
</dbReference>
<reference evidence="7 8" key="1">
    <citation type="journal article" date="2015" name="Int. J. Syst. Evol. Microbiol.">
        <title>Mariniphaga sediminis sp. nov., isolated from coastal sediment.</title>
        <authorList>
            <person name="Wang F.Q."/>
            <person name="Shen Q.Y."/>
            <person name="Chen G.J."/>
            <person name="Du Z.J."/>
        </authorList>
    </citation>
    <scope>NUCLEOTIDE SEQUENCE [LARGE SCALE GENOMIC DNA]</scope>
    <source>
        <strain evidence="7 8">SY21</strain>
    </source>
</reference>
<dbReference type="AlphaFoldDB" id="A0A399D4X4"/>
<evidence type="ECO:0000313" key="8">
    <source>
        <dbReference type="Proteomes" id="UP000266441"/>
    </source>
</evidence>